<dbReference type="InterPro" id="IPR032687">
    <property type="entry name" value="AraC-type_N"/>
</dbReference>
<dbReference type="GO" id="GO:0003700">
    <property type="term" value="F:DNA-binding transcription factor activity"/>
    <property type="evidence" value="ECO:0007669"/>
    <property type="project" value="InterPro"/>
</dbReference>
<name>A0A4U1B7Y8_9GAMM</name>
<dbReference type="EMBL" id="SWDB01000007">
    <property type="protein sequence ID" value="TKB46606.1"/>
    <property type="molecule type" value="Genomic_DNA"/>
</dbReference>
<keyword evidence="1" id="KW-0805">Transcription regulation</keyword>
<dbReference type="GO" id="GO:0000976">
    <property type="term" value="F:transcription cis-regulatory region binding"/>
    <property type="evidence" value="ECO:0007669"/>
    <property type="project" value="TreeGrafter"/>
</dbReference>
<comment type="caution">
    <text evidence="5">The sequence shown here is derived from an EMBL/GenBank/DDBJ whole genome shotgun (WGS) entry which is preliminary data.</text>
</comment>
<evidence type="ECO:0000313" key="5">
    <source>
        <dbReference type="EMBL" id="TKB46606.1"/>
    </source>
</evidence>
<keyword evidence="2" id="KW-0238">DNA-binding</keyword>
<keyword evidence="6" id="KW-1185">Reference proteome</keyword>
<dbReference type="RefSeq" id="WP_136734673.1">
    <property type="nucleotide sequence ID" value="NZ_SWDB01000007.1"/>
</dbReference>
<dbReference type="SUPFAM" id="SSF46689">
    <property type="entry name" value="Homeodomain-like"/>
    <property type="match status" value="1"/>
</dbReference>
<dbReference type="Proteomes" id="UP000307999">
    <property type="component" value="Unassembled WGS sequence"/>
</dbReference>
<dbReference type="PANTHER" id="PTHR47894:SF4">
    <property type="entry name" value="HTH-TYPE TRANSCRIPTIONAL REGULATOR GADX"/>
    <property type="match status" value="1"/>
</dbReference>
<accession>A0A4U1B7Y8</accession>
<dbReference type="PANTHER" id="PTHR47894">
    <property type="entry name" value="HTH-TYPE TRANSCRIPTIONAL REGULATOR GADX"/>
    <property type="match status" value="1"/>
</dbReference>
<reference evidence="5 6" key="1">
    <citation type="submission" date="2019-04" db="EMBL/GenBank/DDBJ databases">
        <title>Thalassotalea guangxiensis sp. nov., isolated from sediment of the coastal wetland.</title>
        <authorList>
            <person name="Zheng S."/>
            <person name="Zhang D."/>
        </authorList>
    </citation>
    <scope>NUCLEOTIDE SEQUENCE [LARGE SCALE GENOMIC DNA]</scope>
    <source>
        <strain evidence="5 6">ZS-4</strain>
    </source>
</reference>
<dbReference type="SMART" id="SM00342">
    <property type="entry name" value="HTH_ARAC"/>
    <property type="match status" value="1"/>
</dbReference>
<proteinExistence type="predicted"/>
<dbReference type="Pfam" id="PF12625">
    <property type="entry name" value="Arabinose_bd"/>
    <property type="match status" value="1"/>
</dbReference>
<protein>
    <submittedName>
        <fullName evidence="5">AraC family transcriptional regulator</fullName>
    </submittedName>
</protein>
<organism evidence="5 6">
    <name type="scientific">Thalassotalea mangrovi</name>
    <dbReference type="NCBI Taxonomy" id="2572245"/>
    <lineage>
        <taxon>Bacteria</taxon>
        <taxon>Pseudomonadati</taxon>
        <taxon>Pseudomonadota</taxon>
        <taxon>Gammaproteobacteria</taxon>
        <taxon>Alteromonadales</taxon>
        <taxon>Colwelliaceae</taxon>
        <taxon>Thalassotalea</taxon>
    </lineage>
</organism>
<evidence type="ECO:0000256" key="1">
    <source>
        <dbReference type="ARBA" id="ARBA00023015"/>
    </source>
</evidence>
<keyword evidence="3" id="KW-0804">Transcription</keyword>
<evidence type="ECO:0000256" key="3">
    <source>
        <dbReference type="ARBA" id="ARBA00023163"/>
    </source>
</evidence>
<dbReference type="Pfam" id="PF12833">
    <property type="entry name" value="HTH_18"/>
    <property type="match status" value="1"/>
</dbReference>
<gene>
    <name evidence="5" type="ORF">E8M12_03360</name>
</gene>
<dbReference type="AlphaFoldDB" id="A0A4U1B7Y8"/>
<evidence type="ECO:0000313" key="6">
    <source>
        <dbReference type="Proteomes" id="UP000307999"/>
    </source>
</evidence>
<feature type="domain" description="HTH araC/xylS-type" evidence="4">
    <location>
        <begin position="233"/>
        <end position="331"/>
    </location>
</feature>
<dbReference type="OrthoDB" id="6816069at2"/>
<dbReference type="PROSITE" id="PS01124">
    <property type="entry name" value="HTH_ARAC_FAMILY_2"/>
    <property type="match status" value="1"/>
</dbReference>
<dbReference type="InterPro" id="IPR009057">
    <property type="entry name" value="Homeodomain-like_sf"/>
</dbReference>
<evidence type="ECO:0000259" key="4">
    <source>
        <dbReference type="PROSITE" id="PS01124"/>
    </source>
</evidence>
<evidence type="ECO:0000256" key="2">
    <source>
        <dbReference type="ARBA" id="ARBA00023125"/>
    </source>
</evidence>
<dbReference type="InterPro" id="IPR018060">
    <property type="entry name" value="HTH_AraC"/>
</dbReference>
<dbReference type="Gene3D" id="1.10.10.60">
    <property type="entry name" value="Homeodomain-like"/>
    <property type="match status" value="1"/>
</dbReference>
<sequence length="334" mass="37136">MQYYVRVGSLDGYTQLVEQCGGSPFQLLEQVDLLPAQIAEPDLLIPYSTLGLLLEQTSDALQLPYFGALLGRAQGLSSIGLVGAYLVQQDSVGAALKCARKYADLHAQGANLQLTLRDSGLCELSLDICSNERHQFPQLVQMSLGLLNGIIGEMAGNRWQAEKICLRQRLSDSQQKQLFSIFGCEVETGSNRDSLWFAQSALTEPPYQPRHLLDNIIEKQFNHLQAGQLDYSKLVRHAINVLLPTGDCSKQSVALSLGIHPKKLERLLAQQSTSYRRLLEQTRKEMALSILEMKNMPMQTLALNLGYADFSAFSRSFKQWTGQAPTLYQQAAGR</sequence>
<dbReference type="GO" id="GO:0005829">
    <property type="term" value="C:cytosol"/>
    <property type="evidence" value="ECO:0007669"/>
    <property type="project" value="TreeGrafter"/>
</dbReference>